<evidence type="ECO:0000256" key="6">
    <source>
        <dbReference type="SAM" id="SignalP"/>
    </source>
</evidence>
<feature type="chain" id="PRO_5037136104" evidence="6">
    <location>
        <begin position="19"/>
        <end position="295"/>
    </location>
</feature>
<keyword evidence="2 5" id="KW-0812">Transmembrane</keyword>
<dbReference type="AlphaFoldDB" id="A0A914CCP2"/>
<dbReference type="PANTHER" id="PTHR24224">
    <property type="entry name" value="CARDIOACCELERATORY PEPTIDE RECEPTOR-RELATED"/>
    <property type="match status" value="1"/>
</dbReference>
<keyword evidence="8" id="KW-1185">Reference proteome</keyword>
<feature type="signal peptide" evidence="6">
    <location>
        <begin position="1"/>
        <end position="18"/>
    </location>
</feature>
<feature type="transmembrane region" description="Helical" evidence="5">
    <location>
        <begin position="252"/>
        <end position="271"/>
    </location>
</feature>
<feature type="transmembrane region" description="Helical" evidence="5">
    <location>
        <begin position="44"/>
        <end position="62"/>
    </location>
</feature>
<keyword evidence="6" id="KW-0732">Signal</keyword>
<evidence type="ECO:0000256" key="2">
    <source>
        <dbReference type="ARBA" id="ARBA00022692"/>
    </source>
</evidence>
<feature type="transmembrane region" description="Helical" evidence="5">
    <location>
        <begin position="212"/>
        <end position="232"/>
    </location>
</feature>
<sequence>MIILDIAMLISILINILADSSIPALKGNLMCKITAFITNMTACYVNWLWVVMFAQRFAYVFFPMQTIKPHGIFRIFDKAKILILMTGLIAVSTQAWWPLIMKEIRIVSDNGRVQGTYCGADTKLMAKSLFKWLGLADFLFSYAVPFSITLAVLVCRTQDNKKFKLLSSDNMDHGKGIKVTGSTRRQYQSFKIQSEESKRASAERRQHEIRRCLTIATVQLVLNLPNYMLQLVDEFVSLQSSNSLMYLVADAIFYLFYLSQFPMLAVYVHLLHGNMNKVRRQSKKALEKTCSTSLL</sequence>
<evidence type="ECO:0000256" key="5">
    <source>
        <dbReference type="SAM" id="Phobius"/>
    </source>
</evidence>
<evidence type="ECO:0000313" key="9">
    <source>
        <dbReference type="WBParaSite" id="ACRNAN_Path_841.g3237.t1"/>
    </source>
</evidence>
<dbReference type="InterPro" id="IPR052665">
    <property type="entry name" value="Neuropeptide-GPCR"/>
</dbReference>
<feature type="transmembrane region" description="Helical" evidence="5">
    <location>
        <begin position="132"/>
        <end position="155"/>
    </location>
</feature>
<dbReference type="PROSITE" id="PS50262">
    <property type="entry name" value="G_PROTEIN_RECEP_F1_2"/>
    <property type="match status" value="1"/>
</dbReference>
<comment type="subcellular location">
    <subcellularLocation>
        <location evidence="1">Membrane</location>
    </subcellularLocation>
</comment>
<accession>A0A914CCP2</accession>
<dbReference type="InterPro" id="IPR017452">
    <property type="entry name" value="GPCR_Rhodpsn_7TM"/>
</dbReference>
<name>A0A914CCP2_9BILA</name>
<evidence type="ECO:0000256" key="4">
    <source>
        <dbReference type="ARBA" id="ARBA00023136"/>
    </source>
</evidence>
<feature type="transmembrane region" description="Helical" evidence="5">
    <location>
        <begin position="82"/>
        <end position="100"/>
    </location>
</feature>
<proteinExistence type="predicted"/>
<keyword evidence="4 5" id="KW-0472">Membrane</keyword>
<protein>
    <submittedName>
        <fullName evidence="9">G-protein coupled receptors family 1 profile domain-containing protein</fullName>
    </submittedName>
</protein>
<dbReference type="PANTHER" id="PTHR24224:SF1">
    <property type="entry name" value="G-PROTEIN COUPLED RECEPTORS FAMILY 1 PROFILE DOMAIN-CONTAINING PROTEIN"/>
    <property type="match status" value="1"/>
</dbReference>
<dbReference type="Gene3D" id="1.20.1070.10">
    <property type="entry name" value="Rhodopsin 7-helix transmembrane proteins"/>
    <property type="match status" value="1"/>
</dbReference>
<dbReference type="GO" id="GO:0016020">
    <property type="term" value="C:membrane"/>
    <property type="evidence" value="ECO:0007669"/>
    <property type="project" value="UniProtKB-SubCell"/>
</dbReference>
<evidence type="ECO:0000256" key="1">
    <source>
        <dbReference type="ARBA" id="ARBA00004370"/>
    </source>
</evidence>
<dbReference type="SUPFAM" id="SSF81321">
    <property type="entry name" value="Family A G protein-coupled receptor-like"/>
    <property type="match status" value="1"/>
</dbReference>
<evidence type="ECO:0000256" key="3">
    <source>
        <dbReference type="ARBA" id="ARBA00022989"/>
    </source>
</evidence>
<keyword evidence="3 5" id="KW-1133">Transmembrane helix</keyword>
<dbReference type="Proteomes" id="UP000887540">
    <property type="component" value="Unplaced"/>
</dbReference>
<evidence type="ECO:0000313" key="8">
    <source>
        <dbReference type="Proteomes" id="UP000887540"/>
    </source>
</evidence>
<feature type="domain" description="G-protein coupled receptors family 1 profile" evidence="7">
    <location>
        <begin position="1"/>
        <end position="267"/>
    </location>
</feature>
<organism evidence="8 9">
    <name type="scientific">Acrobeloides nanus</name>
    <dbReference type="NCBI Taxonomy" id="290746"/>
    <lineage>
        <taxon>Eukaryota</taxon>
        <taxon>Metazoa</taxon>
        <taxon>Ecdysozoa</taxon>
        <taxon>Nematoda</taxon>
        <taxon>Chromadorea</taxon>
        <taxon>Rhabditida</taxon>
        <taxon>Tylenchina</taxon>
        <taxon>Cephalobomorpha</taxon>
        <taxon>Cephaloboidea</taxon>
        <taxon>Cephalobidae</taxon>
        <taxon>Acrobeloides</taxon>
    </lineage>
</organism>
<reference evidence="9" key="1">
    <citation type="submission" date="2022-11" db="UniProtKB">
        <authorList>
            <consortium name="WormBaseParasite"/>
        </authorList>
    </citation>
    <scope>IDENTIFICATION</scope>
</reference>
<dbReference type="WBParaSite" id="ACRNAN_Path_841.g3237.t1">
    <property type="protein sequence ID" value="ACRNAN_Path_841.g3237.t1"/>
    <property type="gene ID" value="ACRNAN_Path_841.g3237"/>
</dbReference>
<evidence type="ECO:0000259" key="7">
    <source>
        <dbReference type="PROSITE" id="PS50262"/>
    </source>
</evidence>